<reference evidence="3" key="1">
    <citation type="submission" date="2016-10" db="EMBL/GenBank/DDBJ databases">
        <authorList>
            <person name="de Groot N.N."/>
        </authorList>
    </citation>
    <scope>NUCLEOTIDE SEQUENCE</scope>
</reference>
<sequence>MNENKEILEEISIPLDESLEQKPLEESSVEEHIPVEDKEENETAVLSSSPKLKKHEEALILVEKAKQIVKDADEQTEACKLLLAGDLKEYEEAKSSLKSRGMDACSLLIEKLEDESDDSTVIEEEDIVIFEPKEEIAPFYPKDVSSGKFTGFVYALLGGAVTVAGLGAFAMQKLGIVPDFSKVPSPETLQSILGWFGTQVGRPDDVMNGGLVVGVATLAVMMLIYAIRVNLKGGKNLNFALKQLEEAEAYTKHKSNCKAEMDKVDLHMKETLETLKMYEVLFNEQKGKLERILYIEGDKESAVPYHAKTLMEIDSTKELLRAMKNFIDTPMSQEGKLSDKSVQLLQRAKIQMDKMIEKLY</sequence>
<dbReference type="AlphaFoldDB" id="A0A1W1C7X1"/>
<proteinExistence type="predicted"/>
<keyword evidence="2" id="KW-1133">Transmembrane helix</keyword>
<name>A0A1W1C7X1_9ZZZZ</name>
<protein>
    <submittedName>
        <fullName evidence="3">ORF 73 extensive acidic domains, potential leucine zipper immediate early protein homolog</fullName>
    </submittedName>
</protein>
<dbReference type="EMBL" id="FPHI01000022">
    <property type="protein sequence ID" value="SFV61845.1"/>
    <property type="molecule type" value="Genomic_DNA"/>
</dbReference>
<feature type="compositionally biased region" description="Basic and acidic residues" evidence="1">
    <location>
        <begin position="19"/>
        <end position="36"/>
    </location>
</feature>
<organism evidence="3">
    <name type="scientific">hydrothermal vent metagenome</name>
    <dbReference type="NCBI Taxonomy" id="652676"/>
    <lineage>
        <taxon>unclassified sequences</taxon>
        <taxon>metagenomes</taxon>
        <taxon>ecological metagenomes</taxon>
    </lineage>
</organism>
<accession>A0A1W1C7X1</accession>
<evidence type="ECO:0000256" key="2">
    <source>
        <dbReference type="SAM" id="Phobius"/>
    </source>
</evidence>
<evidence type="ECO:0000256" key="1">
    <source>
        <dbReference type="SAM" id="MobiDB-lite"/>
    </source>
</evidence>
<evidence type="ECO:0000313" key="3">
    <source>
        <dbReference type="EMBL" id="SFV61845.1"/>
    </source>
</evidence>
<keyword evidence="2" id="KW-0472">Membrane</keyword>
<gene>
    <name evidence="3" type="ORF">MNB_SV-3-1104</name>
</gene>
<feature type="transmembrane region" description="Helical" evidence="2">
    <location>
        <begin position="206"/>
        <end position="227"/>
    </location>
</feature>
<keyword evidence="2" id="KW-0812">Transmembrane</keyword>
<feature type="region of interest" description="Disordered" evidence="1">
    <location>
        <begin position="1"/>
        <end position="49"/>
    </location>
</feature>
<feature type="transmembrane region" description="Helical" evidence="2">
    <location>
        <begin position="152"/>
        <end position="171"/>
    </location>
</feature>